<sequence>MATYYAGLSSQRENLQSPYPGDQKLASYSEHPSHHSNMTVYLNHASAAGSYSEFLSGSSLSSHNCAEFPSVGDRNEMVFIPPTSDTMNLQSIDGHIDTSAGNPVGNPVNGDPQVVSRTQVGILGNDLNAQSQGLSLSLGTEMQSAISVPSFQYQNPNVILPSFSSLHLPILGKWMLSCEGDESNQSKGLKSSECLLTFSGGNHTPIKAEVSRNPQCLDSHRDIHTDAYMYQPSSYANAITNSKFLKAAQQLLDKVVSVRKVLKQPPSDKCLDETKETDAKANKQSIPLSSSGMSSGPKESIANSSSELSPAERQDLQNKKTKLLSILDEVDRRYRQYYNQMQLVVSSFDMVAGHGAAKSYTALALQTISRHFRCLRDAISSQIEIVRKSLGEEDTSANGQGGIPRLRYVDQQLRQQRALQQLGVMRHAWRPQRGLPESSVSILRAWLFEHFLHPYPNDSEKIMLAKQTGLSRNQVANWFINARVRLWKPMVEEIYKEEFGDLEANSRSSQDDDATKALGENQLASDNRLDELQDSLTSAAADGIQTGQVYDRKPDRIPDVEMKRPMGKTVLQNCSHVDNIIDTGIMKFQHEFRSNMDDHSSCPDKNTPHDPHGVGSLMPGAFKYDISALSEFAIGSQVSLALGLQQHESDAFPMAGGNHIRSSNMATSSMGADTVDYHCMDSGKQQDSLREFLLLRASFVAQKSVLSREGLSSSGITRKTEITSSVMALCCPLFFLLMD</sequence>
<dbReference type="InParanoid" id="B9R803"/>
<evidence type="ECO:0000256" key="1">
    <source>
        <dbReference type="ARBA" id="ARBA00004123"/>
    </source>
</evidence>
<keyword evidence="4 8" id="KW-0238">DNA-binding</keyword>
<feature type="region of interest" description="Disordered" evidence="9">
    <location>
        <begin position="267"/>
        <end position="315"/>
    </location>
</feature>
<organism evidence="11 12">
    <name type="scientific">Ricinus communis</name>
    <name type="common">Castor bean</name>
    <dbReference type="NCBI Taxonomy" id="3988"/>
    <lineage>
        <taxon>Eukaryota</taxon>
        <taxon>Viridiplantae</taxon>
        <taxon>Streptophyta</taxon>
        <taxon>Embryophyta</taxon>
        <taxon>Tracheophyta</taxon>
        <taxon>Spermatophyta</taxon>
        <taxon>Magnoliopsida</taxon>
        <taxon>eudicotyledons</taxon>
        <taxon>Gunneridae</taxon>
        <taxon>Pentapetalae</taxon>
        <taxon>rosids</taxon>
        <taxon>fabids</taxon>
        <taxon>Malpighiales</taxon>
        <taxon>Euphorbiaceae</taxon>
        <taxon>Acalyphoideae</taxon>
        <taxon>Acalypheae</taxon>
        <taxon>Ricinus</taxon>
    </lineage>
</organism>
<dbReference type="InterPro" id="IPR050224">
    <property type="entry name" value="TALE_homeobox"/>
</dbReference>
<dbReference type="GO" id="GO:0005634">
    <property type="term" value="C:nucleus"/>
    <property type="evidence" value="ECO:0000318"/>
    <property type="project" value="GO_Central"/>
</dbReference>
<keyword evidence="7 8" id="KW-0539">Nucleus</keyword>
<keyword evidence="3" id="KW-0805">Transcription regulation</keyword>
<dbReference type="PROSITE" id="PS50071">
    <property type="entry name" value="HOMEOBOX_2"/>
    <property type="match status" value="1"/>
</dbReference>
<evidence type="ECO:0000313" key="12">
    <source>
        <dbReference type="Proteomes" id="UP000008311"/>
    </source>
</evidence>
<evidence type="ECO:0000256" key="2">
    <source>
        <dbReference type="ARBA" id="ARBA00006454"/>
    </source>
</evidence>
<reference evidence="12" key="1">
    <citation type="journal article" date="2010" name="Nat. Biotechnol.">
        <title>Draft genome sequence of the oilseed species Ricinus communis.</title>
        <authorList>
            <person name="Chan A.P."/>
            <person name="Crabtree J."/>
            <person name="Zhao Q."/>
            <person name="Lorenzi H."/>
            <person name="Orvis J."/>
            <person name="Puiu D."/>
            <person name="Melake-Berhan A."/>
            <person name="Jones K.M."/>
            <person name="Redman J."/>
            <person name="Chen G."/>
            <person name="Cahoon E.B."/>
            <person name="Gedil M."/>
            <person name="Stanke M."/>
            <person name="Haas B.J."/>
            <person name="Wortman J.R."/>
            <person name="Fraser-Liggett C.M."/>
            <person name="Ravel J."/>
            <person name="Rabinowicz P.D."/>
        </authorList>
    </citation>
    <scope>NUCLEOTIDE SEQUENCE [LARGE SCALE GENOMIC DNA]</scope>
    <source>
        <strain evidence="12">cv. Hale</strain>
    </source>
</reference>
<protein>
    <submittedName>
        <fullName evidence="11">Bel1 homeotic protein, putative</fullName>
    </submittedName>
</protein>
<dbReference type="InterPro" id="IPR008422">
    <property type="entry name" value="KN_HD"/>
</dbReference>
<feature type="domain" description="Homeobox" evidence="10">
    <location>
        <begin position="426"/>
        <end position="489"/>
    </location>
</feature>
<dbReference type="eggNOG" id="KOG0773">
    <property type="taxonomic scope" value="Eukaryota"/>
</dbReference>
<evidence type="ECO:0000256" key="6">
    <source>
        <dbReference type="ARBA" id="ARBA00023163"/>
    </source>
</evidence>
<evidence type="ECO:0000256" key="8">
    <source>
        <dbReference type="PROSITE-ProRule" id="PRU00108"/>
    </source>
</evidence>
<dbReference type="GO" id="GO:0003677">
    <property type="term" value="F:DNA binding"/>
    <property type="evidence" value="ECO:0007669"/>
    <property type="project" value="UniProtKB-UniRule"/>
</dbReference>
<comment type="similarity">
    <text evidence="2">Belongs to the TALE/BELL homeobox family.</text>
</comment>
<feature type="region of interest" description="Disordered" evidence="9">
    <location>
        <begin position="1"/>
        <end position="31"/>
    </location>
</feature>
<dbReference type="PANTHER" id="PTHR11850">
    <property type="entry name" value="HOMEOBOX PROTEIN TRANSCRIPTION FACTORS"/>
    <property type="match status" value="1"/>
</dbReference>
<evidence type="ECO:0000313" key="11">
    <source>
        <dbReference type="EMBL" id="EEF52633.1"/>
    </source>
</evidence>
<accession>B9R803</accession>
<dbReference type="SMART" id="SM00574">
    <property type="entry name" value="POX"/>
    <property type="match status" value="1"/>
</dbReference>
<evidence type="ECO:0000256" key="4">
    <source>
        <dbReference type="ARBA" id="ARBA00023125"/>
    </source>
</evidence>
<name>B9R803_RICCO</name>
<dbReference type="Gene3D" id="1.10.10.60">
    <property type="entry name" value="Homeodomain-like"/>
    <property type="match status" value="1"/>
</dbReference>
<dbReference type="FunCoup" id="B9R803">
    <property type="interactions" value="645"/>
</dbReference>
<keyword evidence="5 8" id="KW-0371">Homeobox</keyword>
<feature type="compositionally biased region" description="Polar residues" evidence="9">
    <location>
        <begin position="8"/>
        <end position="17"/>
    </location>
</feature>
<evidence type="ECO:0000256" key="7">
    <source>
        <dbReference type="ARBA" id="ARBA00023242"/>
    </source>
</evidence>
<dbReference type="InterPro" id="IPR009057">
    <property type="entry name" value="Homeodomain-like_sf"/>
</dbReference>
<feature type="compositionally biased region" description="Basic and acidic residues" evidence="9">
    <location>
        <begin position="269"/>
        <end position="281"/>
    </location>
</feature>
<gene>
    <name evidence="11" type="ORF">RCOM_1595770</name>
</gene>
<feature type="compositionally biased region" description="Low complexity" evidence="9">
    <location>
        <begin position="285"/>
        <end position="301"/>
    </location>
</feature>
<dbReference type="Pfam" id="PF05920">
    <property type="entry name" value="Homeobox_KN"/>
    <property type="match status" value="1"/>
</dbReference>
<proteinExistence type="inferred from homology"/>
<evidence type="ECO:0000259" key="10">
    <source>
        <dbReference type="PROSITE" id="PS50071"/>
    </source>
</evidence>
<dbReference type="AlphaFoldDB" id="B9R803"/>
<dbReference type="Pfam" id="PF07526">
    <property type="entry name" value="POX"/>
    <property type="match status" value="1"/>
</dbReference>
<feature type="DNA-binding region" description="Homeobox" evidence="8">
    <location>
        <begin position="428"/>
        <end position="490"/>
    </location>
</feature>
<dbReference type="GO" id="GO:0006355">
    <property type="term" value="P:regulation of DNA-templated transcription"/>
    <property type="evidence" value="ECO:0007669"/>
    <property type="project" value="InterPro"/>
</dbReference>
<dbReference type="CDD" id="cd00086">
    <property type="entry name" value="homeodomain"/>
    <property type="match status" value="1"/>
</dbReference>
<dbReference type="EMBL" id="EQ973772">
    <property type="protein sequence ID" value="EEF52633.1"/>
    <property type="molecule type" value="Genomic_DNA"/>
</dbReference>
<evidence type="ECO:0000256" key="5">
    <source>
        <dbReference type="ARBA" id="ARBA00023155"/>
    </source>
</evidence>
<keyword evidence="12" id="KW-1185">Reference proteome</keyword>
<comment type="subcellular location">
    <subcellularLocation>
        <location evidence="1 8">Nucleus</location>
    </subcellularLocation>
</comment>
<keyword evidence="6" id="KW-0804">Transcription</keyword>
<dbReference type="Proteomes" id="UP000008311">
    <property type="component" value="Unassembled WGS sequence"/>
</dbReference>
<dbReference type="InterPro" id="IPR006563">
    <property type="entry name" value="POX_dom"/>
</dbReference>
<dbReference type="SMART" id="SM00389">
    <property type="entry name" value="HOX"/>
    <property type="match status" value="1"/>
</dbReference>
<dbReference type="STRING" id="3988.B9R803"/>
<evidence type="ECO:0000256" key="3">
    <source>
        <dbReference type="ARBA" id="ARBA00023015"/>
    </source>
</evidence>
<dbReference type="SUPFAM" id="SSF46689">
    <property type="entry name" value="Homeodomain-like"/>
    <property type="match status" value="1"/>
</dbReference>
<evidence type="ECO:0000256" key="9">
    <source>
        <dbReference type="SAM" id="MobiDB-lite"/>
    </source>
</evidence>
<dbReference type="InterPro" id="IPR001356">
    <property type="entry name" value="HD"/>
</dbReference>